<sequence length="670" mass="79076">MNNLIKSIIKKGCRNHEDLVLRLSRNINYKSGIINKMIRYKEKFNYVINIRTYGNQFSNEGKQYKDSNLYIYNDINSDSPITENQYARQYLQYSIHFNETIIPQRKWEVIITDEEAEKVLDRDWSTVDTIEIVSALRILSHNIINKSDHDFNKIKYECILNALKENVGNLTDNLLEEVLINLLPFHKHLKYTDNFKNLIKVLDKHCEKQYKQWPINKMFLIADAFYCLNMCKNSNFVWKLLRKMNSKLNKITPKNLVQLMFLVNVNRKTPLNMYEVEVILEEHLNDLSINELGIIAMGFFKSKTKIRDSKVLKAIINRLICEIDKADDISIAALLKLIRYSMKYDEMINFKMLLDSIIPILPRLTLQCLVHIIHVYAKVHMYVKPLVDIVITRMHDEIKEARLKDMEKLTYALNVFCVDTTNPIYDKLIEEITNRLSNDKTEIFNYPWMFVSMLRYLAMRGIFPLHLIKIAMDPSYINLRTNAYILGWEHSLLEYYLKIEKPEYSGPFLSEGILLTSTKRQWEIIEKNQVSMANKIFTEIIYILKEVIINDINLYTGRILPHSIKNHVVFGLDENQNFVSAEPILSKIPDINIKRIDDTFPENVKWIALVIIYYKHIIRETNRPVGIITAQVRHLKHIGYTPILITADDWLQHTDVTEKKNYLEQLIRNT</sequence>
<keyword evidence="3" id="KW-1185">Reference proteome</keyword>
<dbReference type="SMART" id="SM00952">
    <property type="entry name" value="RAP"/>
    <property type="match status" value="1"/>
</dbReference>
<dbReference type="PROSITE" id="PS51286">
    <property type="entry name" value="RAP"/>
    <property type="match status" value="1"/>
</dbReference>
<protein>
    <recommendedName>
        <fullName evidence="1">RAP domain-containing protein</fullName>
    </recommendedName>
</protein>
<dbReference type="InterPro" id="IPR013584">
    <property type="entry name" value="RAP"/>
</dbReference>
<comment type="caution">
    <text evidence="2">The sequence shown here is derived from an EMBL/GenBank/DDBJ whole genome shotgun (WGS) entry which is preliminary data.</text>
</comment>
<evidence type="ECO:0000313" key="2">
    <source>
        <dbReference type="EMBL" id="KAL2726460.1"/>
    </source>
</evidence>
<reference evidence="2 3" key="1">
    <citation type="journal article" date="2024" name="Ann. Entomol. Soc. Am.">
        <title>Genomic analyses of the southern and eastern yellowjacket wasps (Hymenoptera: Vespidae) reveal evolutionary signatures of social life.</title>
        <authorList>
            <person name="Catto M.A."/>
            <person name="Caine P.B."/>
            <person name="Orr S.E."/>
            <person name="Hunt B.G."/>
            <person name="Goodisman M.A.D."/>
        </authorList>
    </citation>
    <scope>NUCLEOTIDE SEQUENCE [LARGE SCALE GENOMIC DNA]</scope>
    <source>
        <strain evidence="2">233</strain>
        <tissue evidence="2">Head and thorax</tissue>
    </source>
</reference>
<proteinExistence type="predicted"/>
<dbReference type="Proteomes" id="UP001607302">
    <property type="component" value="Unassembled WGS sequence"/>
</dbReference>
<evidence type="ECO:0000313" key="3">
    <source>
        <dbReference type="Proteomes" id="UP001607302"/>
    </source>
</evidence>
<organism evidence="2 3">
    <name type="scientific">Vespula squamosa</name>
    <name type="common">Southern yellow jacket</name>
    <name type="synonym">Wasp</name>
    <dbReference type="NCBI Taxonomy" id="30214"/>
    <lineage>
        <taxon>Eukaryota</taxon>
        <taxon>Metazoa</taxon>
        <taxon>Ecdysozoa</taxon>
        <taxon>Arthropoda</taxon>
        <taxon>Hexapoda</taxon>
        <taxon>Insecta</taxon>
        <taxon>Pterygota</taxon>
        <taxon>Neoptera</taxon>
        <taxon>Endopterygota</taxon>
        <taxon>Hymenoptera</taxon>
        <taxon>Apocrita</taxon>
        <taxon>Aculeata</taxon>
        <taxon>Vespoidea</taxon>
        <taxon>Vespidae</taxon>
        <taxon>Vespinae</taxon>
        <taxon>Vespula</taxon>
    </lineage>
</organism>
<name>A0ABD2B1D4_VESSQ</name>
<gene>
    <name evidence="2" type="ORF">V1478_006738</name>
</gene>
<accession>A0ABD2B1D4</accession>
<dbReference type="AlphaFoldDB" id="A0ABD2B1D4"/>
<dbReference type="EMBL" id="JAUDFV010000133">
    <property type="protein sequence ID" value="KAL2726460.1"/>
    <property type="molecule type" value="Genomic_DNA"/>
</dbReference>
<evidence type="ECO:0000259" key="1">
    <source>
        <dbReference type="PROSITE" id="PS51286"/>
    </source>
</evidence>
<feature type="domain" description="RAP" evidence="1">
    <location>
        <begin position="607"/>
        <end position="665"/>
    </location>
</feature>